<dbReference type="PANTHER" id="PTHR43464:SF19">
    <property type="entry name" value="UBIQUINONE BIOSYNTHESIS O-METHYLTRANSFERASE, MITOCHONDRIAL"/>
    <property type="match status" value="1"/>
</dbReference>
<comment type="caution">
    <text evidence="5">The sequence shown here is derived from an EMBL/GenBank/DDBJ whole genome shotgun (WGS) entry which is preliminary data.</text>
</comment>
<dbReference type="GO" id="GO:0032259">
    <property type="term" value="P:methylation"/>
    <property type="evidence" value="ECO:0007669"/>
    <property type="project" value="UniProtKB-KW"/>
</dbReference>
<dbReference type="RefSeq" id="WP_284136939.1">
    <property type="nucleotide sequence ID" value="NZ_JASJUT010000003.1"/>
</dbReference>
<dbReference type="InterPro" id="IPR041698">
    <property type="entry name" value="Methyltransf_25"/>
</dbReference>
<keyword evidence="2 5" id="KW-0808">Transferase</keyword>
<dbReference type="Gene3D" id="3.40.50.150">
    <property type="entry name" value="Vaccinia Virus protein VP39"/>
    <property type="match status" value="1"/>
</dbReference>
<evidence type="ECO:0000313" key="5">
    <source>
        <dbReference type="EMBL" id="MDK2595155.1"/>
    </source>
</evidence>
<dbReference type="PANTHER" id="PTHR43464">
    <property type="entry name" value="METHYLTRANSFERASE"/>
    <property type="match status" value="1"/>
</dbReference>
<dbReference type="SUPFAM" id="SSF53335">
    <property type="entry name" value="S-adenosyl-L-methionine-dependent methyltransferases"/>
    <property type="match status" value="1"/>
</dbReference>
<evidence type="ECO:0000256" key="2">
    <source>
        <dbReference type="ARBA" id="ARBA00022679"/>
    </source>
</evidence>
<proteinExistence type="predicted"/>
<dbReference type="EC" id="2.1.-.-" evidence="5"/>
<evidence type="ECO:0000259" key="4">
    <source>
        <dbReference type="Pfam" id="PF13649"/>
    </source>
</evidence>
<gene>
    <name evidence="5" type="ORF">QNM18_08895</name>
</gene>
<evidence type="ECO:0000256" key="3">
    <source>
        <dbReference type="ARBA" id="ARBA00022691"/>
    </source>
</evidence>
<evidence type="ECO:0000313" key="6">
    <source>
        <dbReference type="Proteomes" id="UP001231915"/>
    </source>
</evidence>
<feature type="domain" description="Methyltransferase" evidence="4">
    <location>
        <begin position="42"/>
        <end position="137"/>
    </location>
</feature>
<reference evidence="5 6" key="1">
    <citation type="submission" date="2023-05" db="EMBL/GenBank/DDBJ databases">
        <title>Pseudoalteromonas ardens sp. nov., Pseudoalteromonas obscura sp. nov., and Pseudoalteromonas umbrosa sp. nov., isolated from the coral Montipora capitata.</title>
        <authorList>
            <person name="Thomas E.M."/>
            <person name="Smith E.M."/>
            <person name="Papke E."/>
            <person name="Shlafstein M.D."/>
            <person name="Oline D.K."/>
            <person name="Videau P."/>
            <person name="Saw J.H."/>
            <person name="Strangman W.K."/>
            <person name="Ushijima B."/>
        </authorList>
    </citation>
    <scope>NUCLEOTIDE SEQUENCE [LARGE SCALE GENOMIC DNA]</scope>
    <source>
        <strain evidence="5 6">P94</strain>
    </source>
</reference>
<dbReference type="Pfam" id="PF13649">
    <property type="entry name" value="Methyltransf_25"/>
    <property type="match status" value="1"/>
</dbReference>
<dbReference type="GO" id="GO:0008168">
    <property type="term" value="F:methyltransferase activity"/>
    <property type="evidence" value="ECO:0007669"/>
    <property type="project" value="UniProtKB-KW"/>
</dbReference>
<evidence type="ECO:0000256" key="1">
    <source>
        <dbReference type="ARBA" id="ARBA00022603"/>
    </source>
</evidence>
<dbReference type="Proteomes" id="UP001231915">
    <property type="component" value="Unassembled WGS sequence"/>
</dbReference>
<keyword evidence="6" id="KW-1185">Reference proteome</keyword>
<keyword evidence="1 5" id="KW-0489">Methyltransferase</keyword>
<dbReference type="EMBL" id="JASJUT010000003">
    <property type="protein sequence ID" value="MDK2595155.1"/>
    <property type="molecule type" value="Genomic_DNA"/>
</dbReference>
<sequence>MVAGTKGYEKDVLTFAKVSFALEFEYINKEFLPFLPDAPARVLDAGCGVGQNSAALFKMGYDVVAIEPLGAFLEAAKLQFPELEINWQQDSLPDLKLLTPRDVLFDFILMDGVWHHLNYSQRKRCIDRLSNLLSPGGVCAISLRNGPAGKGTHIFPTSCNELFKYAKECGLEVVFHVEDQPSKMPHKHNVTWSRVALRK</sequence>
<accession>A0ABT7EJC6</accession>
<dbReference type="CDD" id="cd02440">
    <property type="entry name" value="AdoMet_MTases"/>
    <property type="match status" value="1"/>
</dbReference>
<name>A0ABT7EJC6_9GAMM</name>
<organism evidence="5 6">
    <name type="scientific">Pseudoalteromonas obscura</name>
    <dbReference type="NCBI Taxonomy" id="3048491"/>
    <lineage>
        <taxon>Bacteria</taxon>
        <taxon>Pseudomonadati</taxon>
        <taxon>Pseudomonadota</taxon>
        <taxon>Gammaproteobacteria</taxon>
        <taxon>Alteromonadales</taxon>
        <taxon>Pseudoalteromonadaceae</taxon>
        <taxon>Pseudoalteromonas</taxon>
    </lineage>
</organism>
<protein>
    <submittedName>
        <fullName evidence="5">Class I SAM-dependent methyltransferase</fullName>
        <ecNumber evidence="5">2.1.-.-</ecNumber>
    </submittedName>
</protein>
<keyword evidence="3" id="KW-0949">S-adenosyl-L-methionine</keyword>
<dbReference type="InterPro" id="IPR029063">
    <property type="entry name" value="SAM-dependent_MTases_sf"/>
</dbReference>